<proteinExistence type="predicted"/>
<keyword evidence="2" id="KW-1185">Reference proteome</keyword>
<dbReference type="AlphaFoldDB" id="A0AAD6HTQ8"/>
<evidence type="ECO:0000313" key="1">
    <source>
        <dbReference type="EMBL" id="KAJ5738025.1"/>
    </source>
</evidence>
<protein>
    <submittedName>
        <fullName evidence="1">Uncharacterized protein</fullName>
    </submittedName>
</protein>
<accession>A0AAD6HTQ8</accession>
<comment type="caution">
    <text evidence="1">The sequence shown here is derived from an EMBL/GenBank/DDBJ whole genome shotgun (WGS) entry which is preliminary data.</text>
</comment>
<dbReference type="EMBL" id="JAQJAN010000002">
    <property type="protein sequence ID" value="KAJ5738025.1"/>
    <property type="molecule type" value="Genomic_DNA"/>
</dbReference>
<sequence>MDQKHKTDVLKNEDAMIIGDQPGKLPQGMANHLDPDLKTWLKETYASAYISLQIANFSTSQVKDWVEEAKLTDADIKRIRYWWGGKGKNCLA</sequence>
<reference evidence="1" key="2">
    <citation type="submission" date="2023-01" db="EMBL/GenBank/DDBJ databases">
        <authorList>
            <person name="Petersen C."/>
        </authorList>
    </citation>
    <scope>NUCLEOTIDE SEQUENCE</scope>
    <source>
        <strain evidence="1">IBT 17514</strain>
    </source>
</reference>
<gene>
    <name evidence="1" type="ORF">N7493_001180</name>
</gene>
<reference evidence="1" key="1">
    <citation type="journal article" date="2023" name="IMA Fungus">
        <title>Comparative genomic study of the Penicillium genus elucidates a diverse pangenome and 15 lateral gene transfer events.</title>
        <authorList>
            <person name="Petersen C."/>
            <person name="Sorensen T."/>
            <person name="Nielsen M.R."/>
            <person name="Sondergaard T.E."/>
            <person name="Sorensen J.L."/>
            <person name="Fitzpatrick D.A."/>
            <person name="Frisvad J.C."/>
            <person name="Nielsen K.L."/>
        </authorList>
    </citation>
    <scope>NUCLEOTIDE SEQUENCE</scope>
    <source>
        <strain evidence="1">IBT 17514</strain>
    </source>
</reference>
<organism evidence="1 2">
    <name type="scientific">Penicillium malachiteum</name>
    <dbReference type="NCBI Taxonomy" id="1324776"/>
    <lineage>
        <taxon>Eukaryota</taxon>
        <taxon>Fungi</taxon>
        <taxon>Dikarya</taxon>
        <taxon>Ascomycota</taxon>
        <taxon>Pezizomycotina</taxon>
        <taxon>Eurotiomycetes</taxon>
        <taxon>Eurotiomycetidae</taxon>
        <taxon>Eurotiales</taxon>
        <taxon>Aspergillaceae</taxon>
        <taxon>Penicillium</taxon>
    </lineage>
</organism>
<dbReference type="Proteomes" id="UP001215712">
    <property type="component" value="Unassembled WGS sequence"/>
</dbReference>
<name>A0AAD6HTQ8_9EURO</name>
<evidence type="ECO:0000313" key="2">
    <source>
        <dbReference type="Proteomes" id="UP001215712"/>
    </source>
</evidence>